<keyword evidence="2" id="KW-1185">Reference proteome</keyword>
<evidence type="ECO:0000313" key="1">
    <source>
        <dbReference type="EMBL" id="KAK5846788.1"/>
    </source>
</evidence>
<sequence length="135" mass="14956">MASAKGGLWISKVEPLKTLPSSIDIPITDCPLKDMVAKDGAWNLQAFRERLPEEVVKKIVNIPPPHPLLMKVSWQQAYIGRLKKTHGMREKIGRSLFGSIKDHTGFAFSYGLFANKDCLPIRSVSEGALGKTCHV</sequence>
<reference evidence="1 2" key="1">
    <citation type="submission" date="2023-03" db="EMBL/GenBank/DDBJ databases">
        <title>WGS of Gossypium arboreum.</title>
        <authorList>
            <person name="Yu D."/>
        </authorList>
    </citation>
    <scope>NUCLEOTIDE SEQUENCE [LARGE SCALE GENOMIC DNA]</scope>
    <source>
        <tissue evidence="1">Leaf</tissue>
    </source>
</reference>
<protein>
    <submittedName>
        <fullName evidence="1">Uncharacterized protein</fullName>
    </submittedName>
</protein>
<comment type="caution">
    <text evidence="1">The sequence shown here is derived from an EMBL/GenBank/DDBJ whole genome shotgun (WGS) entry which is preliminary data.</text>
</comment>
<proteinExistence type="predicted"/>
<organism evidence="1 2">
    <name type="scientific">Gossypium arboreum</name>
    <name type="common">Tree cotton</name>
    <name type="synonym">Gossypium nanking</name>
    <dbReference type="NCBI Taxonomy" id="29729"/>
    <lineage>
        <taxon>Eukaryota</taxon>
        <taxon>Viridiplantae</taxon>
        <taxon>Streptophyta</taxon>
        <taxon>Embryophyta</taxon>
        <taxon>Tracheophyta</taxon>
        <taxon>Spermatophyta</taxon>
        <taxon>Magnoliopsida</taxon>
        <taxon>eudicotyledons</taxon>
        <taxon>Gunneridae</taxon>
        <taxon>Pentapetalae</taxon>
        <taxon>rosids</taxon>
        <taxon>malvids</taxon>
        <taxon>Malvales</taxon>
        <taxon>Malvaceae</taxon>
        <taxon>Malvoideae</taxon>
        <taxon>Gossypium</taxon>
    </lineage>
</organism>
<evidence type="ECO:0000313" key="2">
    <source>
        <dbReference type="Proteomes" id="UP001358586"/>
    </source>
</evidence>
<gene>
    <name evidence="1" type="ORF">PVK06_003086</name>
</gene>
<accession>A0ABR0R6T0</accession>
<dbReference type="EMBL" id="JARKNE010000001">
    <property type="protein sequence ID" value="KAK5846788.1"/>
    <property type="molecule type" value="Genomic_DNA"/>
</dbReference>
<dbReference type="Proteomes" id="UP001358586">
    <property type="component" value="Chromosome 1"/>
</dbReference>
<name>A0ABR0R6T0_GOSAR</name>